<name>A0A9D5JSQ1_9BACT</name>
<dbReference type="InterPro" id="IPR029045">
    <property type="entry name" value="ClpP/crotonase-like_dom_sf"/>
</dbReference>
<dbReference type="InterPro" id="IPR011762">
    <property type="entry name" value="COA_CT_N"/>
</dbReference>
<dbReference type="GO" id="GO:0015977">
    <property type="term" value="P:carbon fixation"/>
    <property type="evidence" value="ECO:0007669"/>
    <property type="project" value="UniProtKB-ARBA"/>
</dbReference>
<gene>
    <name evidence="4" type="ORF">GF339_02875</name>
</gene>
<dbReference type="AlphaFoldDB" id="A0A9D5JSQ1"/>
<dbReference type="GO" id="GO:0006633">
    <property type="term" value="P:fatty acid biosynthetic process"/>
    <property type="evidence" value="ECO:0007669"/>
    <property type="project" value="InterPro"/>
</dbReference>
<evidence type="ECO:0000313" key="4">
    <source>
        <dbReference type="EMBL" id="MBD3323498.1"/>
    </source>
</evidence>
<evidence type="ECO:0000259" key="2">
    <source>
        <dbReference type="PROSITE" id="PS50980"/>
    </source>
</evidence>
<evidence type="ECO:0000256" key="1">
    <source>
        <dbReference type="ARBA" id="ARBA00006102"/>
    </source>
</evidence>
<comment type="caution">
    <text evidence="4">The sequence shown here is derived from an EMBL/GenBank/DDBJ whole genome shotgun (WGS) entry which is preliminary data.</text>
</comment>
<dbReference type="GO" id="GO:0004658">
    <property type="term" value="F:propionyl-CoA carboxylase activity"/>
    <property type="evidence" value="ECO:0007669"/>
    <property type="project" value="UniProtKB-ARBA"/>
</dbReference>
<reference evidence="4" key="1">
    <citation type="submission" date="2019-11" db="EMBL/GenBank/DDBJ databases">
        <title>Microbial mats filling the niche in hypersaline microbial mats.</title>
        <authorList>
            <person name="Wong H.L."/>
            <person name="Macleod F.I."/>
            <person name="White R.A. III"/>
            <person name="Burns B.P."/>
        </authorList>
    </citation>
    <scope>NUCLEOTIDE SEQUENCE</scope>
    <source>
        <strain evidence="4">Rbin_158</strain>
    </source>
</reference>
<dbReference type="Proteomes" id="UP000649604">
    <property type="component" value="Unassembled WGS sequence"/>
</dbReference>
<feature type="domain" description="CoA carboxyltransferase N-terminal" evidence="2">
    <location>
        <begin position="6"/>
        <end position="262"/>
    </location>
</feature>
<protein>
    <submittedName>
        <fullName evidence="4">Methylmalonyl-CoA carboxyltransferase</fullName>
    </submittedName>
</protein>
<dbReference type="PROSITE" id="PS50980">
    <property type="entry name" value="COA_CT_NTER"/>
    <property type="match status" value="1"/>
</dbReference>
<dbReference type="Gene3D" id="3.90.226.10">
    <property type="entry name" value="2-enoyl-CoA Hydratase, Chain A, domain 1"/>
    <property type="match status" value="2"/>
</dbReference>
<dbReference type="InterPro" id="IPR034733">
    <property type="entry name" value="AcCoA_carboxyl_beta"/>
</dbReference>
<sequence>MEYPTIEQLISGLEQKQQKIQAGGGEARVQRQHDMGKLTARERITRLFDPGTFVEVDMFVEHRCTNFGMSKTEAPADGVVTGYGQVNGRLTYAFAQDFTVIGGSLGEMHAKKICKVQDLALKMGAPFVGINDSGGARIQEGVDSLYGYGEIFYRNTIASGVIPQISVLVGPSAGGAVYSPALTDFVFMANGIAKMFITGPEVIRAVTGEEVTAEDLGGAATHNQKSGNAHFACDTEDELFEQVRYLLSFLPQNNMEDPVVYEPTDDPNRVEEALTQLIPTNPNKPYDVRDLIGSVVDHGEFLEVHQAYAPNIVVGFARVHGQSIGIIANQTKTMAGCLDINASDKGARFVRFCDAFNIPLLTIVDTPGYLPGTTQEFGGVIRHGAKLLYAYSEATVPKITLIVRKAYGGAYIAMCSRHLGADMVIAWPQAEIAVMGAEGAANIIFRKEIKAADEPNAKRQEKIAEYRENFSNPYQAAKRGFVDRIITPRETRPTLIAAFAMACNKREQRPRKKHGNIPL</sequence>
<evidence type="ECO:0000313" key="5">
    <source>
        <dbReference type="Proteomes" id="UP000649604"/>
    </source>
</evidence>
<dbReference type="SUPFAM" id="SSF52096">
    <property type="entry name" value="ClpP/crotonase"/>
    <property type="match status" value="2"/>
</dbReference>
<comment type="similarity">
    <text evidence="1">Belongs to the AccD/PCCB family.</text>
</comment>
<dbReference type="PRINTS" id="PR01070">
    <property type="entry name" value="ACCCTRFRASEB"/>
</dbReference>
<dbReference type="PANTHER" id="PTHR43842">
    <property type="entry name" value="PROPIONYL-COA CARBOXYLASE BETA CHAIN"/>
    <property type="match status" value="1"/>
</dbReference>
<feature type="domain" description="CoA carboxyltransferase C-terminal" evidence="3">
    <location>
        <begin position="266"/>
        <end position="513"/>
    </location>
</feature>
<dbReference type="FunFam" id="3.90.226.10:FF:000016">
    <property type="entry name" value="Propionyl-CoA carboxylase, beta subunit"/>
    <property type="match status" value="1"/>
</dbReference>
<dbReference type="PANTHER" id="PTHR43842:SF2">
    <property type="entry name" value="PROPIONYL-COA CARBOXYLASE BETA CHAIN, MITOCHONDRIAL"/>
    <property type="match status" value="1"/>
</dbReference>
<dbReference type="PROSITE" id="PS50989">
    <property type="entry name" value="COA_CT_CTER"/>
    <property type="match status" value="1"/>
</dbReference>
<dbReference type="GO" id="GO:0009317">
    <property type="term" value="C:acetyl-CoA carboxylase complex"/>
    <property type="evidence" value="ECO:0007669"/>
    <property type="project" value="InterPro"/>
</dbReference>
<accession>A0A9D5JSQ1</accession>
<dbReference type="GO" id="GO:0003989">
    <property type="term" value="F:acetyl-CoA carboxylase activity"/>
    <property type="evidence" value="ECO:0007669"/>
    <property type="project" value="InterPro"/>
</dbReference>
<evidence type="ECO:0000259" key="3">
    <source>
        <dbReference type="PROSITE" id="PS50989"/>
    </source>
</evidence>
<dbReference type="EMBL" id="WJJP01000086">
    <property type="protein sequence ID" value="MBD3323498.1"/>
    <property type="molecule type" value="Genomic_DNA"/>
</dbReference>
<dbReference type="Pfam" id="PF01039">
    <property type="entry name" value="Carboxyl_trans"/>
    <property type="match status" value="1"/>
</dbReference>
<dbReference type="FunFam" id="3.90.226.10:FF:000017">
    <property type="entry name" value="Propionyl-CoA carboxylase subunit beta 5"/>
    <property type="match status" value="1"/>
</dbReference>
<organism evidence="4 5">
    <name type="scientific">candidate division KSB3 bacterium</name>
    <dbReference type="NCBI Taxonomy" id="2044937"/>
    <lineage>
        <taxon>Bacteria</taxon>
        <taxon>candidate division KSB3</taxon>
    </lineage>
</organism>
<proteinExistence type="inferred from homology"/>
<dbReference type="InterPro" id="IPR000438">
    <property type="entry name" value="Acetyl_CoA_COase_Trfase_b_su"/>
</dbReference>
<dbReference type="InterPro" id="IPR051047">
    <property type="entry name" value="AccD/PCCB"/>
</dbReference>
<dbReference type="InterPro" id="IPR011763">
    <property type="entry name" value="COA_CT_C"/>
</dbReference>